<evidence type="ECO:0000259" key="7">
    <source>
        <dbReference type="Pfam" id="PF14322"/>
    </source>
</evidence>
<keyword evidence="4" id="KW-0472">Membrane</keyword>
<name>A0A414L9I6_9BACE</name>
<comment type="subcellular location">
    <subcellularLocation>
        <location evidence="1">Cell outer membrane</location>
    </subcellularLocation>
</comment>
<sequence>MKKYILFSMVVLGSVSCTDSFLEEKMVSTITQDYFNTEKGLEQLIVGTYDALRVSKQYQQGPYSLLTGLDVALCRTANFANYTASEWSPTGKMATHPNGLCGEYSSSSLLGYYPIINNCNRAIITIQNQEVSGKFAEDKEYASLRMSEAMFNRAYSLYIMNTLYGDIYVPQEYTTALPKNYSFPRETSENIYKLIIGDLRFAYDHLPDVRDLNLGSEFGRATKGAAAHFLSKLYLQRAQGAKYNGTEYGRKSDGTIDNANEKSYLGMLYKGNIATDLDSCIYYASQVINHGYYNLEADYAKLFSHPLDDYSNESSHELILSAVFGKLDSGADNGRYGNRIQGFIGAGYRDPSWGIEYNWEYGTNVSGPVSYTNDLGFDLFNKHADSRYQKSFFVEFKTALSGGTTTTPALNIDYYAYDNPQNATYVWTEKTANYFNEYVWATYDRESWGGRKAIAGEHKMGKGDLAFAYVENTKETALDMQEALAQPFVVLARWIKDGDKFYYRLPLLAANGSYTYNTQSYLGLNKLSNKTCPGSLKYVDPNRRNLSSSAHSSRDIPLFRLAETYLIRAEAYGRKGDYANAISDINKVRARAAYKIGETRSEVLARLQPGHENLTLSEQQWPYYVEKDMTNAMLVDETYWDGASEKSLAERYPHTAKTTEDRFVNFILNELSRELNLEMIYYENLHHSGWQADRIMYHEQMASPLKGLWDASDNLINGIGQTGDGMGYFQPFHTLKPFAQTVIDLLTDENGVPLDEAGKKAYQNYGY</sequence>
<dbReference type="InterPro" id="IPR011990">
    <property type="entry name" value="TPR-like_helical_dom_sf"/>
</dbReference>
<feature type="domain" description="SusD-like N-terminal" evidence="7">
    <location>
        <begin position="21"/>
        <end position="235"/>
    </location>
</feature>
<evidence type="ECO:0000313" key="9">
    <source>
        <dbReference type="Proteomes" id="UP000285650"/>
    </source>
</evidence>
<dbReference type="AlphaFoldDB" id="A0A414L9I6"/>
<reference evidence="8 9" key="1">
    <citation type="submission" date="2018-08" db="EMBL/GenBank/DDBJ databases">
        <title>A genome reference for cultivated species of the human gut microbiota.</title>
        <authorList>
            <person name="Zou Y."/>
            <person name="Xue W."/>
            <person name="Luo G."/>
        </authorList>
    </citation>
    <scope>NUCLEOTIDE SEQUENCE [LARGE SCALE GENOMIC DNA]</scope>
    <source>
        <strain evidence="8 9">AM27-17</strain>
    </source>
</reference>
<evidence type="ECO:0000259" key="6">
    <source>
        <dbReference type="Pfam" id="PF07980"/>
    </source>
</evidence>
<proteinExistence type="inferred from homology"/>
<dbReference type="PROSITE" id="PS51257">
    <property type="entry name" value="PROKAR_LIPOPROTEIN"/>
    <property type="match status" value="1"/>
</dbReference>
<gene>
    <name evidence="8" type="ORF">DW712_11640</name>
</gene>
<evidence type="ECO:0000313" key="8">
    <source>
        <dbReference type="EMBL" id="RHE91449.1"/>
    </source>
</evidence>
<dbReference type="InterPro" id="IPR033985">
    <property type="entry name" value="SusD-like_N"/>
</dbReference>
<dbReference type="GO" id="GO:0009279">
    <property type="term" value="C:cell outer membrane"/>
    <property type="evidence" value="ECO:0007669"/>
    <property type="project" value="UniProtKB-SubCell"/>
</dbReference>
<dbReference type="Gene3D" id="1.25.40.390">
    <property type="match status" value="2"/>
</dbReference>
<evidence type="ECO:0000256" key="3">
    <source>
        <dbReference type="ARBA" id="ARBA00022729"/>
    </source>
</evidence>
<dbReference type="EMBL" id="QSKV01000007">
    <property type="protein sequence ID" value="RHE91449.1"/>
    <property type="molecule type" value="Genomic_DNA"/>
</dbReference>
<dbReference type="SUPFAM" id="SSF48452">
    <property type="entry name" value="TPR-like"/>
    <property type="match status" value="1"/>
</dbReference>
<evidence type="ECO:0000256" key="5">
    <source>
        <dbReference type="ARBA" id="ARBA00023237"/>
    </source>
</evidence>
<evidence type="ECO:0000256" key="2">
    <source>
        <dbReference type="ARBA" id="ARBA00006275"/>
    </source>
</evidence>
<comment type="caution">
    <text evidence="8">The sequence shown here is derived from an EMBL/GenBank/DDBJ whole genome shotgun (WGS) entry which is preliminary data.</text>
</comment>
<dbReference type="Pfam" id="PF07980">
    <property type="entry name" value="SusD_RagB"/>
    <property type="match status" value="1"/>
</dbReference>
<keyword evidence="3" id="KW-0732">Signal</keyword>
<dbReference type="Proteomes" id="UP000285650">
    <property type="component" value="Unassembled WGS sequence"/>
</dbReference>
<dbReference type="RefSeq" id="WP_118222173.1">
    <property type="nucleotide sequence ID" value="NZ_JADNIJ010000025.1"/>
</dbReference>
<accession>A0A414L9I6</accession>
<keyword evidence="5" id="KW-0998">Cell outer membrane</keyword>
<dbReference type="Pfam" id="PF14322">
    <property type="entry name" value="SusD-like_3"/>
    <property type="match status" value="1"/>
</dbReference>
<comment type="similarity">
    <text evidence="2">Belongs to the SusD family.</text>
</comment>
<feature type="domain" description="RagB/SusD" evidence="6">
    <location>
        <begin position="509"/>
        <end position="597"/>
    </location>
</feature>
<protein>
    <submittedName>
        <fullName evidence="8">RagB/SusD family nutrient uptake outer membrane protein</fullName>
    </submittedName>
</protein>
<evidence type="ECO:0000256" key="1">
    <source>
        <dbReference type="ARBA" id="ARBA00004442"/>
    </source>
</evidence>
<dbReference type="InterPro" id="IPR012944">
    <property type="entry name" value="SusD_RagB_dom"/>
</dbReference>
<evidence type="ECO:0000256" key="4">
    <source>
        <dbReference type="ARBA" id="ARBA00023136"/>
    </source>
</evidence>
<organism evidence="8 9">
    <name type="scientific">Bacteroides intestinalis</name>
    <dbReference type="NCBI Taxonomy" id="329854"/>
    <lineage>
        <taxon>Bacteria</taxon>
        <taxon>Pseudomonadati</taxon>
        <taxon>Bacteroidota</taxon>
        <taxon>Bacteroidia</taxon>
        <taxon>Bacteroidales</taxon>
        <taxon>Bacteroidaceae</taxon>
        <taxon>Bacteroides</taxon>
    </lineage>
</organism>